<keyword evidence="1" id="KW-0540">Nuclease</keyword>
<dbReference type="InterPro" id="IPR016202">
    <property type="entry name" value="DNase_I"/>
</dbReference>
<keyword evidence="4" id="KW-1185">Reference proteome</keyword>
<dbReference type="EMBL" id="CP133721">
    <property type="protein sequence ID" value="WMW76975.1"/>
    <property type="molecule type" value="Genomic_DNA"/>
</dbReference>
<evidence type="ECO:0000256" key="2">
    <source>
        <dbReference type="ARBA" id="ARBA00022801"/>
    </source>
</evidence>
<dbReference type="RefSeq" id="WP_309531360.1">
    <property type="nucleotide sequence ID" value="NZ_CP133721.1"/>
</dbReference>
<proteinExistence type="predicted"/>
<dbReference type="Gene3D" id="3.60.10.10">
    <property type="entry name" value="Endonuclease/exonuclease/phosphatase"/>
    <property type="match status" value="1"/>
</dbReference>
<organism evidence="3 4">
    <name type="scientific">Flavobacterium nakdongensis</name>
    <dbReference type="NCBI Taxonomy" id="3073563"/>
    <lineage>
        <taxon>Bacteria</taxon>
        <taxon>Pseudomonadati</taxon>
        <taxon>Bacteroidota</taxon>
        <taxon>Flavobacteriia</taxon>
        <taxon>Flavobacteriales</taxon>
        <taxon>Flavobacteriaceae</taxon>
        <taxon>Flavobacterium</taxon>
    </lineage>
</organism>
<dbReference type="SMART" id="SM00476">
    <property type="entry name" value="DNaseIc"/>
    <property type="match status" value="1"/>
</dbReference>
<keyword evidence="2" id="KW-0378">Hydrolase</keyword>
<sequence length="271" mass="30849">MKKSKISYFISCFFFVQLLAAQVSICSWNIMNLGKSKSESELKFMALTLSKYDVIAIQEVVAGEGGAQAVSKLVAILQTKGAKWDYAISNPTTSITKASKERYAFIWKTAKVKRIGNSWLDQNYQKEIDREPFMSTFQYGKKSFTLVSFHAVSKKKNPASEIKYFKFFPALYPKLNLVFLGDFNCSQSHTVFNPLKKMGYKPVFTNQKTSLRQKCKNNDCLASEYDNIFYTSSKINCSAKGVIPFYTSFASLKEARKISDHIPVWSILVFK</sequence>
<protein>
    <submittedName>
        <fullName evidence="3">Endonuclease/exonuclease/phosphatase family protein</fullName>
    </submittedName>
</protein>
<dbReference type="CDD" id="cd10283">
    <property type="entry name" value="MnuA_DNase1-like"/>
    <property type="match status" value="1"/>
</dbReference>
<dbReference type="InterPro" id="IPR036691">
    <property type="entry name" value="Endo/exonu/phosph_ase_sf"/>
</dbReference>
<reference evidence="3" key="1">
    <citation type="submission" date="2023-09" db="EMBL/GenBank/DDBJ databases">
        <title>Flavobacterium sp. 20NA77.7 isolated from freshwater.</title>
        <authorList>
            <person name="Le V."/>
            <person name="Ko S.-R."/>
            <person name="Ahn C.-Y."/>
            <person name="Oh H.-M."/>
        </authorList>
    </citation>
    <scope>NUCLEOTIDE SEQUENCE</scope>
    <source>
        <strain evidence="3">20NA77.7</strain>
    </source>
</reference>
<evidence type="ECO:0000313" key="4">
    <source>
        <dbReference type="Proteomes" id="UP001180481"/>
    </source>
</evidence>
<evidence type="ECO:0000313" key="3">
    <source>
        <dbReference type="EMBL" id="WMW76975.1"/>
    </source>
</evidence>
<dbReference type="PANTHER" id="PTHR11371:SF31">
    <property type="entry name" value="EXTRACELLULAR NUCLEASE"/>
    <property type="match status" value="1"/>
</dbReference>
<dbReference type="PANTHER" id="PTHR11371">
    <property type="entry name" value="DEOXYRIBONUCLEASE"/>
    <property type="match status" value="1"/>
</dbReference>
<evidence type="ECO:0000256" key="1">
    <source>
        <dbReference type="ARBA" id="ARBA00022722"/>
    </source>
</evidence>
<gene>
    <name evidence="3" type="ORF">RF683_05605</name>
</gene>
<dbReference type="Proteomes" id="UP001180481">
    <property type="component" value="Chromosome"/>
</dbReference>
<accession>A0ABY9R9E4</accession>
<name>A0ABY9R9E4_9FLAO</name>
<dbReference type="GO" id="GO:0004519">
    <property type="term" value="F:endonuclease activity"/>
    <property type="evidence" value="ECO:0007669"/>
    <property type="project" value="UniProtKB-KW"/>
</dbReference>
<keyword evidence="3" id="KW-0255">Endonuclease</keyword>
<dbReference type="SUPFAM" id="SSF56219">
    <property type="entry name" value="DNase I-like"/>
    <property type="match status" value="1"/>
</dbReference>